<accession>A0A1W9ZYR0</accession>
<dbReference type="CDD" id="cd03223">
    <property type="entry name" value="ABCD_peroxisomal_ALDP"/>
    <property type="match status" value="1"/>
</dbReference>
<dbReference type="InterPro" id="IPR027417">
    <property type="entry name" value="P-loop_NTPase"/>
</dbReference>
<dbReference type="Pfam" id="PF06472">
    <property type="entry name" value="ABC_membrane_2"/>
    <property type="match status" value="1"/>
</dbReference>
<evidence type="ECO:0000313" key="11">
    <source>
        <dbReference type="EMBL" id="ORA22768.1"/>
    </source>
</evidence>
<feature type="domain" description="ABC transporter" evidence="9">
    <location>
        <begin position="425"/>
        <end position="643"/>
    </location>
</feature>
<keyword evidence="12" id="KW-1185">Reference proteome</keyword>
<feature type="domain" description="ABC transmembrane type-1" evidence="10">
    <location>
        <begin position="142"/>
        <end position="391"/>
    </location>
</feature>
<keyword evidence="5 11" id="KW-0067">ATP-binding</keyword>
<keyword evidence="4" id="KW-0547">Nucleotide-binding</keyword>
<evidence type="ECO:0000256" key="3">
    <source>
        <dbReference type="ARBA" id="ARBA00022692"/>
    </source>
</evidence>
<evidence type="ECO:0000256" key="4">
    <source>
        <dbReference type="ARBA" id="ARBA00022741"/>
    </source>
</evidence>
<evidence type="ECO:0000256" key="6">
    <source>
        <dbReference type="ARBA" id="ARBA00022989"/>
    </source>
</evidence>
<dbReference type="SUPFAM" id="SSF90123">
    <property type="entry name" value="ABC transporter transmembrane region"/>
    <property type="match status" value="1"/>
</dbReference>
<dbReference type="Pfam" id="PF00005">
    <property type="entry name" value="ABC_tran"/>
    <property type="match status" value="1"/>
</dbReference>
<reference evidence="11 12" key="1">
    <citation type="submission" date="2017-02" db="EMBL/GenBank/DDBJ databases">
        <title>The new phylogeny of genus Mycobacterium.</title>
        <authorList>
            <person name="Tortoli E."/>
            <person name="Trovato A."/>
            <person name="Cirillo D.M."/>
        </authorList>
    </citation>
    <scope>NUCLEOTIDE SEQUENCE [LARGE SCALE GENOMIC DNA]</scope>
    <source>
        <strain evidence="11 12">RW6</strain>
    </source>
</reference>
<dbReference type="InterPro" id="IPR003439">
    <property type="entry name" value="ABC_transporter-like_ATP-bd"/>
</dbReference>
<dbReference type="PANTHER" id="PTHR11384:SF59">
    <property type="entry name" value="LYSOSOMAL COBALAMIN TRANSPORTER ABCD4"/>
    <property type="match status" value="1"/>
</dbReference>
<evidence type="ECO:0000256" key="8">
    <source>
        <dbReference type="SAM" id="Phobius"/>
    </source>
</evidence>
<dbReference type="InterPro" id="IPR017871">
    <property type="entry name" value="ABC_transporter-like_CS"/>
</dbReference>
<dbReference type="STRING" id="1927124.BST13_35915"/>
<dbReference type="GO" id="GO:0005524">
    <property type="term" value="F:ATP binding"/>
    <property type="evidence" value="ECO:0007669"/>
    <property type="project" value="UniProtKB-KW"/>
</dbReference>
<comment type="caution">
    <text evidence="11">The sequence shown here is derived from an EMBL/GenBank/DDBJ whole genome shotgun (WGS) entry which is preliminary data.</text>
</comment>
<protein>
    <submittedName>
        <fullName evidence="11">Multidrug ABC transporter ATP-binding protein</fullName>
    </submittedName>
</protein>
<organism evidence="11 12">
    <name type="scientific">Mycobacterium aquaticum</name>
    <dbReference type="NCBI Taxonomy" id="1927124"/>
    <lineage>
        <taxon>Bacteria</taxon>
        <taxon>Bacillati</taxon>
        <taxon>Actinomycetota</taxon>
        <taxon>Actinomycetes</taxon>
        <taxon>Mycobacteriales</taxon>
        <taxon>Mycobacteriaceae</taxon>
        <taxon>Mycobacterium</taxon>
    </lineage>
</organism>
<dbReference type="InterPro" id="IPR011527">
    <property type="entry name" value="ABC1_TM_dom"/>
</dbReference>
<feature type="transmembrane region" description="Helical" evidence="8">
    <location>
        <begin position="247"/>
        <end position="266"/>
    </location>
</feature>
<evidence type="ECO:0000256" key="5">
    <source>
        <dbReference type="ARBA" id="ARBA00022840"/>
    </source>
</evidence>
<dbReference type="InterPro" id="IPR050835">
    <property type="entry name" value="ABC_transporter_sub-D"/>
</dbReference>
<dbReference type="Gene3D" id="3.40.50.300">
    <property type="entry name" value="P-loop containing nucleotide triphosphate hydrolases"/>
    <property type="match status" value="1"/>
</dbReference>
<dbReference type="GO" id="GO:0005886">
    <property type="term" value="C:plasma membrane"/>
    <property type="evidence" value="ECO:0007669"/>
    <property type="project" value="UniProtKB-SubCell"/>
</dbReference>
<proteinExistence type="predicted"/>
<evidence type="ECO:0000256" key="7">
    <source>
        <dbReference type="ARBA" id="ARBA00023136"/>
    </source>
</evidence>
<keyword evidence="7 8" id="KW-0472">Membrane</keyword>
<name>A0A1W9ZYR0_9MYCO</name>
<feature type="transmembrane region" description="Helical" evidence="8">
    <location>
        <begin position="212"/>
        <end position="235"/>
    </location>
</feature>
<dbReference type="EMBL" id="MVHF01000066">
    <property type="protein sequence ID" value="ORA22768.1"/>
    <property type="molecule type" value="Genomic_DNA"/>
</dbReference>
<dbReference type="PROSITE" id="PS50929">
    <property type="entry name" value="ABC_TM1F"/>
    <property type="match status" value="1"/>
</dbReference>
<dbReference type="Gene3D" id="1.20.1560.10">
    <property type="entry name" value="ABC transporter type 1, transmembrane domain"/>
    <property type="match status" value="1"/>
</dbReference>
<dbReference type="RefSeq" id="WP_083170702.1">
    <property type="nucleotide sequence ID" value="NZ_MVHF01000066.1"/>
</dbReference>
<keyword evidence="6 8" id="KW-1133">Transmembrane helix</keyword>
<evidence type="ECO:0000313" key="12">
    <source>
        <dbReference type="Proteomes" id="UP000192448"/>
    </source>
</evidence>
<dbReference type="SUPFAM" id="SSF52540">
    <property type="entry name" value="P-loop containing nucleoside triphosphate hydrolases"/>
    <property type="match status" value="1"/>
</dbReference>
<evidence type="ECO:0000259" key="10">
    <source>
        <dbReference type="PROSITE" id="PS50929"/>
    </source>
</evidence>
<comment type="subcellular location">
    <subcellularLocation>
        <location evidence="1">Cell membrane</location>
        <topology evidence="1">Multi-pass membrane protein</topology>
    </subcellularLocation>
</comment>
<dbReference type="OrthoDB" id="9810134at2"/>
<keyword evidence="3 8" id="KW-0812">Transmembrane</keyword>
<feature type="transmembrane region" description="Helical" evidence="8">
    <location>
        <begin position="20"/>
        <end position="44"/>
    </location>
</feature>
<dbReference type="Proteomes" id="UP000192448">
    <property type="component" value="Unassembled WGS sequence"/>
</dbReference>
<dbReference type="SMART" id="SM00382">
    <property type="entry name" value="AAA"/>
    <property type="match status" value="1"/>
</dbReference>
<dbReference type="PROSITE" id="PS00211">
    <property type="entry name" value="ABC_TRANSPORTER_1"/>
    <property type="match status" value="1"/>
</dbReference>
<dbReference type="GO" id="GO:0140359">
    <property type="term" value="F:ABC-type transporter activity"/>
    <property type="evidence" value="ECO:0007669"/>
    <property type="project" value="InterPro"/>
</dbReference>
<keyword evidence="2" id="KW-0813">Transport</keyword>
<dbReference type="AlphaFoldDB" id="A0A1W9ZYR0"/>
<dbReference type="PROSITE" id="PS50893">
    <property type="entry name" value="ABC_TRANSPORTER_2"/>
    <property type="match status" value="1"/>
</dbReference>
<feature type="transmembrane region" description="Helical" evidence="8">
    <location>
        <begin position="119"/>
        <end position="143"/>
    </location>
</feature>
<gene>
    <name evidence="11" type="ORF">BST13_35915</name>
</gene>
<dbReference type="GO" id="GO:0016887">
    <property type="term" value="F:ATP hydrolysis activity"/>
    <property type="evidence" value="ECO:0007669"/>
    <property type="project" value="InterPro"/>
</dbReference>
<feature type="transmembrane region" description="Helical" evidence="8">
    <location>
        <begin position="65"/>
        <end position="89"/>
    </location>
</feature>
<sequence length="644" mass="72780">MEMFTPSLDWGTELGTSLKWVATVWLYTAVPTLIVLTLVGRFTTWGRQWWRITGDYFRGADSIKVWIWLSVLLLSVIGGVRIDVLMSYYGNDLMSSAQTAFEGIGAGNQAVKESGIHGFWWALIHFAILATIHVVRIMLDLFLMQRFTLRWRAWLTDRLTGDWLKGRAYYRGRFIDDGIDNPDQRIQSDIDIFTNGIGPLPSNPNTFTKSTLLFGAIDAIVSVGSFAVILWNLSGNLTLFGVTLPRAMFWIAFAYVLVASIVAFWVGHPLTRLTFNNERYNAAFRYALVRLRDASEAVAFYRGELAERLQLRQRFEPVVSNYKRFINRSVKFYGWNLTVSQIINPLPWIIQGPRMFAGEIKFGDISQTSSAFGSIQDGLSFFRNNYDGFAGWRASIMRLHGLVVANEESRALPELTVEVGDDCLVELEDVCINTPGGEKLIEDLDLQLNTGDTLIVTGRSGAGKTTLLRSLAQLWPYATGTFRCPQGVEETMFLSQMPYVPLGDLRAVVSYPKKPGEIPDETLFWAFEQVALPQCSQRLSEVADWAKVLSPGEQQRIAFARVLLTKPKAVFMDESTSALDEGLEYMLYALVRKHLPDTILVSVTHRRTVGQHHEQHLELLGEGRWRLSEVDEDCNRNPALVDQQ</sequence>
<dbReference type="InterPro" id="IPR036640">
    <property type="entry name" value="ABC1_TM_sf"/>
</dbReference>
<dbReference type="InterPro" id="IPR003593">
    <property type="entry name" value="AAA+_ATPase"/>
</dbReference>
<evidence type="ECO:0000259" key="9">
    <source>
        <dbReference type="PROSITE" id="PS50893"/>
    </source>
</evidence>
<evidence type="ECO:0000256" key="2">
    <source>
        <dbReference type="ARBA" id="ARBA00022448"/>
    </source>
</evidence>
<dbReference type="PANTHER" id="PTHR11384">
    <property type="entry name" value="ATP-BINDING CASSETTE, SUB-FAMILY D MEMBER"/>
    <property type="match status" value="1"/>
</dbReference>
<evidence type="ECO:0000256" key="1">
    <source>
        <dbReference type="ARBA" id="ARBA00004651"/>
    </source>
</evidence>